<gene>
    <name evidence="3" type="ORF">L202_06779</name>
</gene>
<dbReference type="Pfam" id="PF18147">
    <property type="entry name" value="Suv3_C_1"/>
    <property type="match status" value="1"/>
</dbReference>
<evidence type="ECO:0000313" key="4">
    <source>
        <dbReference type="Proteomes" id="UP000094065"/>
    </source>
</evidence>
<dbReference type="Gene3D" id="1.20.58.1080">
    <property type="match status" value="1"/>
</dbReference>
<sequence>MATVPTRYQLLDLNKGLCMMVKVALYEPQLMELYATTSGDAYIWTAYNPLNEPLSNLIEPYRPFLSIGEIDLFSFAPTSSRDENAIEVFRNLVDDYGTLGCVTVESVYSTTDLLPTLDDVLGTRQTLPPLSQTAIPGLLNNNKVPPLIINALPKLETLHKSLVLYIWLSLRLEVSFPDRPVAQELKTKCEAALEECLQRLPVLKMKKGAAVDVAGKAWEKKAEADRLGEGEGEEEGEGVEWVSGAEYQKTNKARIWMDVALLEEGEGVKKRLDSGK</sequence>
<protein>
    <submittedName>
        <fullName evidence="3">Uncharacterized protein</fullName>
    </submittedName>
</protein>
<dbReference type="EMBL" id="AWGJ01000011">
    <property type="protein sequence ID" value="ODN74368.1"/>
    <property type="molecule type" value="Genomic_DNA"/>
</dbReference>
<feature type="domain" description="Suv3 C-terminal" evidence="2">
    <location>
        <begin position="54"/>
        <end position="96"/>
    </location>
</feature>
<dbReference type="InterPro" id="IPR041082">
    <property type="entry name" value="Suv3_C_1"/>
</dbReference>
<evidence type="ECO:0000259" key="1">
    <source>
        <dbReference type="Pfam" id="PF12513"/>
    </source>
</evidence>
<feature type="domain" description="ATP-dependent RNA helicase SUV3 C-terminal" evidence="1">
    <location>
        <begin position="152"/>
        <end position="199"/>
    </location>
</feature>
<dbReference type="AlphaFoldDB" id="A0A1E3HDE0"/>
<comment type="caution">
    <text evidence="3">The sequence shown here is derived from an EMBL/GenBank/DDBJ whole genome shotgun (WGS) entry which is preliminary data.</text>
</comment>
<dbReference type="GeneID" id="30158088"/>
<evidence type="ECO:0000313" key="3">
    <source>
        <dbReference type="EMBL" id="ODN74368.1"/>
    </source>
</evidence>
<name>A0A1E3HDE0_9TREE</name>
<evidence type="ECO:0000259" key="2">
    <source>
        <dbReference type="Pfam" id="PF18147"/>
    </source>
</evidence>
<dbReference type="RefSeq" id="XP_018990149.1">
    <property type="nucleotide sequence ID" value="XM_019141342.1"/>
</dbReference>
<proteinExistence type="predicted"/>
<dbReference type="Pfam" id="PF12513">
    <property type="entry name" value="SUV3_C"/>
    <property type="match status" value="1"/>
</dbReference>
<dbReference type="Proteomes" id="UP000094065">
    <property type="component" value="Unassembled WGS sequence"/>
</dbReference>
<organism evidence="3 4">
    <name type="scientific">Cryptococcus amylolentus CBS 6039</name>
    <dbReference type="NCBI Taxonomy" id="1295533"/>
    <lineage>
        <taxon>Eukaryota</taxon>
        <taxon>Fungi</taxon>
        <taxon>Dikarya</taxon>
        <taxon>Basidiomycota</taxon>
        <taxon>Agaricomycotina</taxon>
        <taxon>Tremellomycetes</taxon>
        <taxon>Tremellales</taxon>
        <taxon>Cryptococcaceae</taxon>
        <taxon>Cryptococcus</taxon>
    </lineage>
</organism>
<keyword evidence="4" id="KW-1185">Reference proteome</keyword>
<dbReference type="OrthoDB" id="6692397at2759"/>
<reference evidence="3 4" key="1">
    <citation type="submission" date="2016-06" db="EMBL/GenBank/DDBJ databases">
        <title>Evolution of pathogenesis and genome organization in the Tremellales.</title>
        <authorList>
            <person name="Cuomo C."/>
            <person name="Litvintseva A."/>
            <person name="Heitman J."/>
            <person name="Chen Y."/>
            <person name="Sun S."/>
            <person name="Springer D."/>
            <person name="Dromer F."/>
            <person name="Young S."/>
            <person name="Zeng Q."/>
            <person name="Chapman S."/>
            <person name="Gujja S."/>
            <person name="Saif S."/>
            <person name="Birren B."/>
        </authorList>
    </citation>
    <scope>NUCLEOTIDE SEQUENCE [LARGE SCALE GENOMIC DNA]</scope>
    <source>
        <strain evidence="3 4">CBS 6039</strain>
    </source>
</reference>
<dbReference type="STRING" id="1295533.A0A1E3HDE0"/>
<dbReference type="InterPro" id="IPR022192">
    <property type="entry name" value="SUV3_C"/>
</dbReference>
<accession>A0A1E3HDE0</accession>